<keyword evidence="4 7" id="KW-0479">Metal-binding</keyword>
<dbReference type="Proteomes" id="UP000031327">
    <property type="component" value="Unassembled WGS sequence"/>
</dbReference>
<dbReference type="InterPro" id="IPR001279">
    <property type="entry name" value="Metallo-B-lactamas"/>
</dbReference>
<evidence type="ECO:0000313" key="9">
    <source>
        <dbReference type="EMBL" id="KID58162.1"/>
    </source>
</evidence>
<dbReference type="Pfam" id="PF16123">
    <property type="entry name" value="HAGH_C"/>
    <property type="match status" value="1"/>
</dbReference>
<dbReference type="InterPro" id="IPR017782">
    <property type="entry name" value="Hydroxyacylglutathione_Hdrlase"/>
</dbReference>
<dbReference type="Gene3D" id="3.60.15.10">
    <property type="entry name" value="Ribonuclease Z/Hydroxyacylglutathione hydrolase-like"/>
    <property type="match status" value="1"/>
</dbReference>
<dbReference type="CDD" id="cd07723">
    <property type="entry name" value="hydroxyacylglutathione_hydrolase_MBL-fold"/>
    <property type="match status" value="1"/>
</dbReference>
<feature type="domain" description="Metallo-beta-lactamase" evidence="8">
    <location>
        <begin position="12"/>
        <end position="167"/>
    </location>
</feature>
<dbReference type="InterPro" id="IPR036866">
    <property type="entry name" value="RibonucZ/Hydroxyglut_hydro"/>
</dbReference>
<sequence length="255" mass="29057">MAQVEPIKAFNDNYIWAICSQHEQHTWVVDPGQSQPVLTFLKANNRRLTGILITHHHWDHTDGVAELLLQFPDIPIYGPKDSKFSGITHPLSHNDNVTIAGITFKVVETPGHTLDHICYTNEQITFTGDTLFSGGCGRLFEGTAEQMWHSLELLKQLPDTCQIYCTHEYTLANLAFAQAVEPENQILSDYIAWCHQQREKGLPTLPTTMGKERNVNPFLRSDQANILTHLPTDLQGLSDQHWQSFAKLRLWKDNF</sequence>
<comment type="caution">
    <text evidence="9">The sequence shown here is derived from an EMBL/GenBank/DDBJ whole genome shotgun (WGS) entry which is preliminary data.</text>
</comment>
<dbReference type="PANTHER" id="PTHR43705">
    <property type="entry name" value="HYDROXYACYLGLUTATHIONE HYDROLASE"/>
    <property type="match status" value="1"/>
</dbReference>
<dbReference type="NCBIfam" id="TIGR03413">
    <property type="entry name" value="GSH_gloB"/>
    <property type="match status" value="1"/>
</dbReference>
<feature type="binding site" evidence="7">
    <location>
        <position position="112"/>
    </location>
    <ligand>
        <name>Zn(2+)</name>
        <dbReference type="ChEBI" id="CHEBI:29105"/>
        <label>1</label>
    </ligand>
</feature>
<dbReference type="SUPFAM" id="SSF56281">
    <property type="entry name" value="Metallo-hydrolase/oxidoreductase"/>
    <property type="match status" value="1"/>
</dbReference>
<dbReference type="Pfam" id="PF00753">
    <property type="entry name" value="Lactamase_B"/>
    <property type="match status" value="1"/>
</dbReference>
<feature type="binding site" evidence="7">
    <location>
        <position position="129"/>
    </location>
    <ligand>
        <name>Zn(2+)</name>
        <dbReference type="ChEBI" id="CHEBI:29105"/>
        <label>2</label>
    </ligand>
</feature>
<protein>
    <recommendedName>
        <fullName evidence="7">Hydroxyacylglutathione hydrolase</fullName>
        <ecNumber evidence="7">3.1.2.6</ecNumber>
    </recommendedName>
    <alternativeName>
        <fullName evidence="7">Glyoxalase II</fullName>
        <shortName evidence="7">Glx II</shortName>
    </alternativeName>
</protein>
<comment type="pathway">
    <text evidence="2 7">Secondary metabolite metabolism; methylglyoxal degradation; (R)-lactate from methylglyoxal: step 2/2.</text>
</comment>
<dbReference type="GO" id="GO:0004416">
    <property type="term" value="F:hydroxyacylglutathione hydrolase activity"/>
    <property type="evidence" value="ECO:0007669"/>
    <property type="project" value="UniProtKB-UniRule"/>
</dbReference>
<dbReference type="EMBL" id="JWIC01000004">
    <property type="protein sequence ID" value="KID58162.1"/>
    <property type="molecule type" value="Genomic_DNA"/>
</dbReference>
<evidence type="ECO:0000256" key="2">
    <source>
        <dbReference type="ARBA" id="ARBA00004963"/>
    </source>
</evidence>
<evidence type="ECO:0000256" key="7">
    <source>
        <dbReference type="HAMAP-Rule" id="MF_01374"/>
    </source>
</evidence>
<evidence type="ECO:0000256" key="5">
    <source>
        <dbReference type="ARBA" id="ARBA00022801"/>
    </source>
</evidence>
<comment type="catalytic activity">
    <reaction evidence="1 7">
        <text>an S-(2-hydroxyacyl)glutathione + H2O = a 2-hydroxy carboxylate + glutathione + H(+)</text>
        <dbReference type="Rhea" id="RHEA:21864"/>
        <dbReference type="ChEBI" id="CHEBI:15377"/>
        <dbReference type="ChEBI" id="CHEBI:15378"/>
        <dbReference type="ChEBI" id="CHEBI:57925"/>
        <dbReference type="ChEBI" id="CHEBI:58896"/>
        <dbReference type="ChEBI" id="CHEBI:71261"/>
        <dbReference type="EC" id="3.1.2.6"/>
    </reaction>
</comment>
<dbReference type="UniPathway" id="UPA00619">
    <property type="reaction ID" value="UER00676"/>
</dbReference>
<accession>A0A0C1QT60</accession>
<dbReference type="OrthoDB" id="9802248at2"/>
<dbReference type="GO" id="GO:0019243">
    <property type="term" value="P:methylglyoxal catabolic process to D-lactate via S-lactoyl-glutathione"/>
    <property type="evidence" value="ECO:0007669"/>
    <property type="project" value="UniProtKB-UniRule"/>
</dbReference>
<dbReference type="HAMAP" id="MF_01374">
    <property type="entry name" value="Glyoxalase_2"/>
    <property type="match status" value="1"/>
</dbReference>
<dbReference type="AlphaFoldDB" id="A0A0C1QT60"/>
<evidence type="ECO:0000256" key="4">
    <source>
        <dbReference type="ARBA" id="ARBA00022723"/>
    </source>
</evidence>
<evidence type="ECO:0000256" key="3">
    <source>
        <dbReference type="ARBA" id="ARBA00006759"/>
    </source>
</evidence>
<comment type="cofactor">
    <cofactor evidence="7">
        <name>Zn(2+)</name>
        <dbReference type="ChEBI" id="CHEBI:29105"/>
    </cofactor>
    <text evidence="7">Binds 2 Zn(2+) ions per subunit.</text>
</comment>
<name>A0A0C1QT60_9GAMM</name>
<feature type="binding site" evidence="7">
    <location>
        <position position="129"/>
    </location>
    <ligand>
        <name>Zn(2+)</name>
        <dbReference type="ChEBI" id="CHEBI:29105"/>
        <label>1</label>
    </ligand>
</feature>
<comment type="similarity">
    <text evidence="3 7">Belongs to the metallo-beta-lactamase superfamily. Glyoxalase II family.</text>
</comment>
<feature type="binding site" evidence="7">
    <location>
        <position position="60"/>
    </location>
    <ligand>
        <name>Zn(2+)</name>
        <dbReference type="ChEBI" id="CHEBI:29105"/>
        <label>2</label>
    </ligand>
</feature>
<dbReference type="InterPro" id="IPR050110">
    <property type="entry name" value="Glyoxalase_II_hydrolase"/>
</dbReference>
<dbReference type="EC" id="3.1.2.6" evidence="7"/>
<dbReference type="RefSeq" id="WP_039608457.1">
    <property type="nucleotide sequence ID" value="NZ_JWIC01000004.1"/>
</dbReference>
<proteinExistence type="inferred from homology"/>
<organism evidence="9 10">
    <name type="scientific">Pseudoalteromonas luteoviolacea</name>
    <dbReference type="NCBI Taxonomy" id="43657"/>
    <lineage>
        <taxon>Bacteria</taxon>
        <taxon>Pseudomonadati</taxon>
        <taxon>Pseudomonadota</taxon>
        <taxon>Gammaproteobacteria</taxon>
        <taxon>Alteromonadales</taxon>
        <taxon>Pseudoalteromonadaceae</taxon>
        <taxon>Pseudoalteromonas</taxon>
    </lineage>
</organism>
<evidence type="ECO:0000256" key="6">
    <source>
        <dbReference type="ARBA" id="ARBA00022833"/>
    </source>
</evidence>
<reference evidence="9 10" key="1">
    <citation type="submission" date="2014-12" db="EMBL/GenBank/DDBJ databases">
        <title>Draft Genome Sequence of Pseudoalteromonas luteoviolacea HI1.</title>
        <authorList>
            <person name="Asahina A.Y."/>
            <person name="Hadfield M.G."/>
        </authorList>
    </citation>
    <scope>NUCLEOTIDE SEQUENCE [LARGE SCALE GENOMIC DNA]</scope>
    <source>
        <strain evidence="9 10">HI1</strain>
    </source>
</reference>
<feature type="binding site" evidence="7">
    <location>
        <position position="167"/>
    </location>
    <ligand>
        <name>Zn(2+)</name>
        <dbReference type="ChEBI" id="CHEBI:29105"/>
        <label>2</label>
    </ligand>
</feature>
<evidence type="ECO:0000259" key="8">
    <source>
        <dbReference type="SMART" id="SM00849"/>
    </source>
</evidence>
<evidence type="ECO:0000256" key="1">
    <source>
        <dbReference type="ARBA" id="ARBA00001623"/>
    </source>
</evidence>
<keyword evidence="6 7" id="KW-0862">Zinc</keyword>
<dbReference type="InterPro" id="IPR032282">
    <property type="entry name" value="HAGH_C"/>
</dbReference>
<dbReference type="GO" id="GO:0046872">
    <property type="term" value="F:metal ion binding"/>
    <property type="evidence" value="ECO:0007669"/>
    <property type="project" value="UniProtKB-KW"/>
</dbReference>
<keyword evidence="5 7" id="KW-0378">Hydrolase</keyword>
<feature type="binding site" evidence="7">
    <location>
        <position position="59"/>
    </location>
    <ligand>
        <name>Zn(2+)</name>
        <dbReference type="ChEBI" id="CHEBI:29105"/>
        <label>2</label>
    </ligand>
</feature>
<comment type="function">
    <text evidence="7">Thiolesterase that catalyzes the hydrolysis of S-D-lactoyl-glutathione to form glutathione and D-lactic acid.</text>
</comment>
<dbReference type="PANTHER" id="PTHR43705:SF1">
    <property type="entry name" value="HYDROXYACYLGLUTATHIONE HYDROLASE GLOB"/>
    <property type="match status" value="1"/>
</dbReference>
<dbReference type="SMART" id="SM00849">
    <property type="entry name" value="Lactamase_B"/>
    <property type="match status" value="1"/>
</dbReference>
<gene>
    <name evidence="7" type="primary">gloB</name>
    <name evidence="9" type="ORF">JF50_05510</name>
</gene>
<comment type="subunit">
    <text evidence="7">Monomer.</text>
</comment>
<dbReference type="InterPro" id="IPR035680">
    <property type="entry name" value="Clx_II_MBL"/>
</dbReference>
<feature type="binding site" evidence="7">
    <location>
        <position position="55"/>
    </location>
    <ligand>
        <name>Zn(2+)</name>
        <dbReference type="ChEBI" id="CHEBI:29105"/>
        <label>1</label>
    </ligand>
</feature>
<evidence type="ECO:0000313" key="10">
    <source>
        <dbReference type="Proteomes" id="UP000031327"/>
    </source>
</evidence>
<dbReference type="PIRSF" id="PIRSF005457">
    <property type="entry name" value="Glx"/>
    <property type="match status" value="1"/>
</dbReference>
<feature type="binding site" evidence="7">
    <location>
        <position position="57"/>
    </location>
    <ligand>
        <name>Zn(2+)</name>
        <dbReference type="ChEBI" id="CHEBI:29105"/>
        <label>1</label>
    </ligand>
</feature>